<dbReference type="Gene3D" id="3.30.40.10">
    <property type="entry name" value="Zinc/RING finger domain, C3HC4 (zinc finger)"/>
    <property type="match status" value="1"/>
</dbReference>
<dbReference type="PANTHER" id="PTHR12321:SF39">
    <property type="entry name" value="PHD FINGER PROTEIN ALFIN-LIKE 2"/>
    <property type="match status" value="1"/>
</dbReference>
<evidence type="ECO:0000256" key="3">
    <source>
        <dbReference type="ARBA" id="ARBA00022723"/>
    </source>
</evidence>
<dbReference type="InterPro" id="IPR045104">
    <property type="entry name" value="Alfin"/>
</dbReference>
<comment type="similarity">
    <text evidence="2 10">Belongs to the Alfin family.</text>
</comment>
<evidence type="ECO:0000313" key="13">
    <source>
        <dbReference type="EMBL" id="KYP34982.1"/>
    </source>
</evidence>
<dbReference type="Proteomes" id="UP000075243">
    <property type="component" value="Unassembled WGS sequence"/>
</dbReference>
<feature type="compositionally biased region" description="Polar residues" evidence="11">
    <location>
        <begin position="211"/>
        <end position="221"/>
    </location>
</feature>
<organism evidence="13 14">
    <name type="scientific">Cajanus cajan</name>
    <name type="common">Pigeon pea</name>
    <name type="synonym">Cajanus indicus</name>
    <dbReference type="NCBI Taxonomy" id="3821"/>
    <lineage>
        <taxon>Eukaryota</taxon>
        <taxon>Viridiplantae</taxon>
        <taxon>Streptophyta</taxon>
        <taxon>Embryophyta</taxon>
        <taxon>Tracheophyta</taxon>
        <taxon>Spermatophyta</taxon>
        <taxon>Magnoliopsida</taxon>
        <taxon>eudicotyledons</taxon>
        <taxon>Gunneridae</taxon>
        <taxon>Pentapetalae</taxon>
        <taxon>rosids</taxon>
        <taxon>fabids</taxon>
        <taxon>Fabales</taxon>
        <taxon>Fabaceae</taxon>
        <taxon>Papilionoideae</taxon>
        <taxon>50 kb inversion clade</taxon>
        <taxon>NPAAA clade</taxon>
        <taxon>indigoferoid/millettioid clade</taxon>
        <taxon>Phaseoleae</taxon>
        <taxon>Cajanus</taxon>
    </lineage>
</organism>
<comment type="subcellular location">
    <subcellularLocation>
        <location evidence="1 10">Nucleus</location>
    </subcellularLocation>
</comment>
<dbReference type="GO" id="GO:0006325">
    <property type="term" value="P:chromatin organization"/>
    <property type="evidence" value="ECO:0007669"/>
    <property type="project" value="UniProtKB-UniRule"/>
</dbReference>
<reference evidence="13" key="1">
    <citation type="journal article" date="2012" name="Nat. Biotechnol.">
        <title>Draft genome sequence of pigeonpea (Cajanus cajan), an orphan legume crop of resource-poor farmers.</title>
        <authorList>
            <person name="Varshney R.K."/>
            <person name="Chen W."/>
            <person name="Li Y."/>
            <person name="Bharti A.K."/>
            <person name="Saxena R.K."/>
            <person name="Schlueter J.A."/>
            <person name="Donoghue M.T."/>
            <person name="Azam S."/>
            <person name="Fan G."/>
            <person name="Whaley A.M."/>
            <person name="Farmer A.D."/>
            <person name="Sheridan J."/>
            <person name="Iwata A."/>
            <person name="Tuteja R."/>
            <person name="Penmetsa R.V."/>
            <person name="Wu W."/>
            <person name="Upadhyaya H.D."/>
            <person name="Yang S.P."/>
            <person name="Shah T."/>
            <person name="Saxena K.B."/>
            <person name="Michael T."/>
            <person name="McCombie W.R."/>
            <person name="Yang B."/>
            <person name="Zhang G."/>
            <person name="Yang H."/>
            <person name="Wang J."/>
            <person name="Spillane C."/>
            <person name="Cook D.R."/>
            <person name="May G.D."/>
            <person name="Xu X."/>
            <person name="Jackson S.A."/>
        </authorList>
    </citation>
    <scope>NUCLEOTIDE SEQUENCE [LARGE SCALE GENOMIC DNA]</scope>
</reference>
<dbReference type="AlphaFoldDB" id="A0A151QXL1"/>
<evidence type="ECO:0000256" key="10">
    <source>
        <dbReference type="RuleBase" id="RU369089"/>
    </source>
</evidence>
<evidence type="ECO:0000256" key="9">
    <source>
        <dbReference type="ARBA" id="ARBA00023242"/>
    </source>
</evidence>
<gene>
    <name evidence="13" type="ORF">KK1_044009</name>
</gene>
<dbReference type="SMART" id="SM00249">
    <property type="entry name" value="PHD"/>
    <property type="match status" value="1"/>
</dbReference>
<dbReference type="InterPro" id="IPR044104">
    <property type="entry name" value="PHD_AL_plant"/>
</dbReference>
<keyword evidence="6 10" id="KW-0156">Chromatin regulator</keyword>
<dbReference type="GO" id="GO:0005634">
    <property type="term" value="C:nucleus"/>
    <property type="evidence" value="ECO:0007669"/>
    <property type="project" value="UniProtKB-SubCell"/>
</dbReference>
<evidence type="ECO:0000256" key="8">
    <source>
        <dbReference type="ARBA" id="ARBA00023163"/>
    </source>
</evidence>
<sequence length="446" mass="50295">MTSAESSAAAWDRLNKQYANRSRTRIMSLKERLASISKGTSGVADYLRSIRVIADELALIGHPVDDLDLVITALNGLGPSFREFTASIRARDSPLLFDELFDKLIDFEIFLQREERQQQSLPATAHYTQRYNASSSRGKRSQNYRNSSSVRNSTTLPSAASSNLSNNSSQRGSSSSRSVPTCQYCDRRGHTAKTCYQLHGYPSNHPRHQANLAQQEPQSDPSWLLDSGASHHVTKDIANLSLADTYQGHDQLFVANGKDADELYNLCDPDKDDELCLYGYPNGKWELKLPAPNVPAELPEPVLGINFARTMERQDWFSNVSVHCTSWLLYVAYYSAYSLDQIQRQRLFSLINNLPTISEVVANWKPTTEQPSEGSASKHQENTMNEDMIIIQCGSCAGYYNPQEFWIGCDICEWWYHGKCVMMNPAKAETLKQYKCPSCNLRRGRS</sequence>
<dbReference type="InterPro" id="IPR019787">
    <property type="entry name" value="Znf_PHD-finger"/>
</dbReference>
<dbReference type="Gramene" id="C.cajan_43300.t">
    <property type="protein sequence ID" value="C.cajan_43300.t"/>
    <property type="gene ID" value="C.cajan_43300"/>
</dbReference>
<dbReference type="CDD" id="cd15613">
    <property type="entry name" value="PHD_AL_plant"/>
    <property type="match status" value="1"/>
</dbReference>
<feature type="region of interest" description="Disordered" evidence="11">
    <location>
        <begin position="120"/>
        <end position="182"/>
    </location>
</feature>
<evidence type="ECO:0000259" key="12">
    <source>
        <dbReference type="SMART" id="SM00249"/>
    </source>
</evidence>
<dbReference type="Pfam" id="PF12165">
    <property type="entry name" value="Alfin"/>
    <property type="match status" value="1"/>
</dbReference>
<dbReference type="InterPro" id="IPR019786">
    <property type="entry name" value="Zinc_finger_PHD-type_CS"/>
</dbReference>
<dbReference type="PROSITE" id="PS01359">
    <property type="entry name" value="ZF_PHD_1"/>
    <property type="match status" value="1"/>
</dbReference>
<dbReference type="PANTHER" id="PTHR12321">
    <property type="entry name" value="CPG BINDING PROTEIN"/>
    <property type="match status" value="1"/>
</dbReference>
<keyword evidence="3 10" id="KW-0479">Metal-binding</keyword>
<comment type="domain">
    <text evidence="10">The PHD-type zinc finger mediates the binding to H3K4me3.</text>
</comment>
<dbReference type="STRING" id="3821.A0A151QXL1"/>
<dbReference type="Pfam" id="PF00628">
    <property type="entry name" value="PHD"/>
    <property type="match status" value="1"/>
</dbReference>
<dbReference type="GO" id="GO:0042393">
    <property type="term" value="F:histone binding"/>
    <property type="evidence" value="ECO:0007669"/>
    <property type="project" value="UniProtKB-UniRule"/>
</dbReference>
<dbReference type="FunFam" id="3.30.40.10:FF:000306">
    <property type="entry name" value="PHD finger alfin-like protein"/>
    <property type="match status" value="1"/>
</dbReference>
<dbReference type="GO" id="GO:0006355">
    <property type="term" value="P:regulation of DNA-templated transcription"/>
    <property type="evidence" value="ECO:0007669"/>
    <property type="project" value="UniProtKB-UniRule"/>
</dbReference>
<evidence type="ECO:0000256" key="11">
    <source>
        <dbReference type="SAM" id="MobiDB-lite"/>
    </source>
</evidence>
<proteinExistence type="inferred from homology"/>
<evidence type="ECO:0000256" key="1">
    <source>
        <dbReference type="ARBA" id="ARBA00004123"/>
    </source>
</evidence>
<keyword evidence="9 10" id="KW-0539">Nucleus</keyword>
<dbReference type="GO" id="GO:0000976">
    <property type="term" value="F:transcription cis-regulatory region binding"/>
    <property type="evidence" value="ECO:0007669"/>
    <property type="project" value="TreeGrafter"/>
</dbReference>
<evidence type="ECO:0000256" key="4">
    <source>
        <dbReference type="ARBA" id="ARBA00022771"/>
    </source>
</evidence>
<dbReference type="Pfam" id="PF14223">
    <property type="entry name" value="Retrotran_gag_2"/>
    <property type="match status" value="1"/>
</dbReference>
<name>A0A151QXL1_CAJCA</name>
<feature type="compositionally biased region" description="Polar residues" evidence="11">
    <location>
        <begin position="120"/>
        <end position="136"/>
    </location>
</feature>
<evidence type="ECO:0000256" key="2">
    <source>
        <dbReference type="ARBA" id="ARBA00010445"/>
    </source>
</evidence>
<dbReference type="GO" id="GO:0008270">
    <property type="term" value="F:zinc ion binding"/>
    <property type="evidence" value="ECO:0007669"/>
    <property type="project" value="UniProtKB-KW"/>
</dbReference>
<dbReference type="InterPro" id="IPR013083">
    <property type="entry name" value="Znf_RING/FYVE/PHD"/>
</dbReference>
<evidence type="ECO:0000313" key="14">
    <source>
        <dbReference type="Proteomes" id="UP000075243"/>
    </source>
</evidence>
<keyword evidence="14" id="KW-1185">Reference proteome</keyword>
<dbReference type="InterPro" id="IPR011011">
    <property type="entry name" value="Znf_FYVE_PHD"/>
</dbReference>
<feature type="domain" description="Zinc finger PHD-type" evidence="12">
    <location>
        <begin position="392"/>
        <end position="440"/>
    </location>
</feature>
<evidence type="ECO:0000256" key="7">
    <source>
        <dbReference type="ARBA" id="ARBA00023015"/>
    </source>
</evidence>
<dbReference type="EMBL" id="KQ484468">
    <property type="protein sequence ID" value="KYP34982.1"/>
    <property type="molecule type" value="Genomic_DNA"/>
</dbReference>
<feature type="region of interest" description="Disordered" evidence="11">
    <location>
        <begin position="198"/>
        <end position="221"/>
    </location>
</feature>
<dbReference type="InterPro" id="IPR021998">
    <property type="entry name" value="Alfin_N"/>
</dbReference>
<keyword evidence="5 10" id="KW-0862">Zinc</keyword>
<dbReference type="GO" id="GO:0003712">
    <property type="term" value="F:transcription coregulator activity"/>
    <property type="evidence" value="ECO:0007669"/>
    <property type="project" value="TreeGrafter"/>
</dbReference>
<keyword evidence="4 10" id="KW-0863">Zinc-finger</keyword>
<feature type="compositionally biased region" description="Low complexity" evidence="11">
    <location>
        <begin position="152"/>
        <end position="178"/>
    </location>
</feature>
<dbReference type="InterPro" id="IPR001965">
    <property type="entry name" value="Znf_PHD"/>
</dbReference>
<comment type="function">
    <text evidence="10">Histone-binding component that specifically recognizes H3 tails trimethylated on 'Lys-4' (H3K4me3), which mark transcription start sites of virtually all active genes.</text>
</comment>
<evidence type="ECO:0000256" key="5">
    <source>
        <dbReference type="ARBA" id="ARBA00022833"/>
    </source>
</evidence>
<comment type="subunit">
    <text evidence="10">Interacts with H3K4me3 and to a lesser extent with H3K4me2.</text>
</comment>
<keyword evidence="8 10" id="KW-0804">Transcription</keyword>
<accession>A0A151QXL1</accession>
<dbReference type="SUPFAM" id="SSF57903">
    <property type="entry name" value="FYVE/PHD zinc finger"/>
    <property type="match status" value="1"/>
</dbReference>
<keyword evidence="7 10" id="KW-0805">Transcription regulation</keyword>
<evidence type="ECO:0000256" key="6">
    <source>
        <dbReference type="ARBA" id="ARBA00022853"/>
    </source>
</evidence>
<protein>
    <recommendedName>
        <fullName evidence="10">PHD finger protein ALFIN-LIKE</fullName>
    </recommendedName>
</protein>